<dbReference type="Pfam" id="PF13671">
    <property type="entry name" value="AAA_33"/>
    <property type="match status" value="1"/>
</dbReference>
<dbReference type="RefSeq" id="XP_060413829.1">
    <property type="nucleotide sequence ID" value="XM_060563726.1"/>
</dbReference>
<dbReference type="InterPro" id="IPR013120">
    <property type="entry name" value="FAR_NAD-bd"/>
</dbReference>
<evidence type="ECO:0000256" key="5">
    <source>
        <dbReference type="ARBA" id="ARBA00022553"/>
    </source>
</evidence>
<keyword evidence="6" id="KW-0808">Transferase</keyword>
<dbReference type="InterPro" id="IPR006162">
    <property type="entry name" value="Ppantetheine_attach_site"/>
</dbReference>
<dbReference type="InterPro" id="IPR006001">
    <property type="entry name" value="Therm_gnt_kin"/>
</dbReference>
<dbReference type="GO" id="GO:0005975">
    <property type="term" value="P:carbohydrate metabolic process"/>
    <property type="evidence" value="ECO:0007669"/>
    <property type="project" value="InterPro"/>
</dbReference>
<evidence type="ECO:0000313" key="16">
    <source>
        <dbReference type="Proteomes" id="UP001230504"/>
    </source>
</evidence>
<comment type="catalytic activity">
    <reaction evidence="12">
        <text>D-gluconate + ATP = 6-phospho-D-gluconate + ADP + H(+)</text>
        <dbReference type="Rhea" id="RHEA:19433"/>
        <dbReference type="ChEBI" id="CHEBI:15378"/>
        <dbReference type="ChEBI" id="CHEBI:18391"/>
        <dbReference type="ChEBI" id="CHEBI:30616"/>
        <dbReference type="ChEBI" id="CHEBI:58759"/>
        <dbReference type="ChEBI" id="CHEBI:456216"/>
        <dbReference type="EC" id="2.7.1.12"/>
    </reaction>
</comment>
<dbReference type="GeneID" id="85447966"/>
<comment type="similarity">
    <text evidence="2">Belongs to the gluconokinase GntK/GntV family.</text>
</comment>
<evidence type="ECO:0000256" key="9">
    <source>
        <dbReference type="ARBA" id="ARBA00022840"/>
    </source>
</evidence>
<dbReference type="GO" id="GO:0046316">
    <property type="term" value="F:gluconokinase activity"/>
    <property type="evidence" value="ECO:0007669"/>
    <property type="project" value="UniProtKB-EC"/>
</dbReference>
<dbReference type="Proteomes" id="UP001230504">
    <property type="component" value="Unassembled WGS sequence"/>
</dbReference>
<dbReference type="InterPro" id="IPR009081">
    <property type="entry name" value="PP-bd_ACP"/>
</dbReference>
<protein>
    <recommendedName>
        <fullName evidence="3">gluconokinase</fullName>
        <ecNumber evidence="3">2.7.1.12</ecNumber>
    </recommendedName>
    <alternativeName>
        <fullName evidence="11">Gluconate kinase</fullName>
    </alternativeName>
</protein>
<evidence type="ECO:0000256" key="7">
    <source>
        <dbReference type="ARBA" id="ARBA00022741"/>
    </source>
</evidence>
<keyword evidence="5" id="KW-0597">Phosphoprotein</keyword>
<dbReference type="AlphaFoldDB" id="A0AAD8PZB6"/>
<dbReference type="SUPFAM" id="SSF56801">
    <property type="entry name" value="Acetyl-CoA synthetase-like"/>
    <property type="match status" value="1"/>
</dbReference>
<dbReference type="InterPro" id="IPR020806">
    <property type="entry name" value="PKS_PP-bd"/>
</dbReference>
<evidence type="ECO:0000256" key="1">
    <source>
        <dbReference type="ARBA" id="ARBA00004875"/>
    </source>
</evidence>
<keyword evidence="7" id="KW-0547">Nucleotide-binding</keyword>
<dbReference type="Gene3D" id="3.40.50.300">
    <property type="entry name" value="P-loop containing nucleotide triphosphate hydrolases"/>
    <property type="match status" value="1"/>
</dbReference>
<sequence>MSPPSVYGPASATLPSSSGLDANPLAHSPVVAAQYSDDDDSTIQTVDELVRRRARAYPDQVIVSYPSSGITYVDYTMRQLDVFAYRVAKVYEQRIPSRLTSDEKPTTVAVIGPSNFDYLINMLALTKLGHTTLFLSTRISQEAIESLITVTGAQYLLADKRYLETAETAKLTVPHLDVLEIAGQSTFDFPIEVHADTRLDYGRDLSVETNNLVYIIHSSGSTGLPKPIYQTQKSAIHNYSSSMNMKAFITLPLYHNHGICNLYRAVHAGKPIHLYNADLPLTREHLSSVMRKHNFEIFYGVPYALKLLAEMEEGMDLLRQLKIVMYGGSACPDDLGDALVNNGVNLVGHYGATEVGQLMTSFRPPGDKAWNYVREHDKLAPYLKWIPRGPNLFECCVLPGWPAKVATNQDDGSYCTKDLFEPHPTIPKAWKYIARLDDTIALVNGEKFNPVHMEGTIRSSKHVTECVIFGVGRPLLGALIVPAAALADKTDDEILEVVWPVVESAGRSVEAYARISKNMIKLLPHDCAYPRTDKGSVIRQAFYKTYAKDIDEVYDNADAGDGDLRKLGLPELRDFIREGLVQTLSKKVQLDDDTDFFSLGLDSLQAIQMRSDVLKTVDIGDNKLGLTVVFDHPSVNKLSAYLYGLVTGEDVEAEVSIESEMRGLIEKYGDFSSIESAPRSSIVVTGATGSLGAHIVTKLAADPTVMTIYCFTRAGSDVEAARRVKSSLIQRRLYHALPASSRRKLVALAADLADPKLGLAEEAYARVKQDLRLVIHAAWSVNFNMRLSSFEKSSIAGVNHLIALCKQAGDAATGGSSPASFNFCSSVSTVVRATTTPVPEAAPELEWAQGMGYAQSKVVAEHLCARAAKAGIKARVLRIGQIVADTRHGVWNATEAIPLMLQSAITIGALPRLRETPSWLPVDTVAQGVVDISLSDADGVFANVTNARMFSWSDDLLPALRAAGLEFEEVEPREWIRRLRASNPDPIANPPIKLVDFFASKYDKDEFPPSKTYATDNARSLSPALAQAPVLDRQLVDNFVRYFKANHWVGKNQGAARTVVVVAGPCGSGRSTLAASLASWLGAPFVEGDSLHSKDATEKMGGNVALTDEERSAWLSRVGRRAVEAVEELGYDSVVVSCSALRKSYRDALRGVVEKRDGVRILFLDLQCDPDTLVERISGRKDHYMLASMVEGQVEVYEAAGASELDVLPVEAEGRPEEVFEEAQWLLGQMGVN</sequence>
<evidence type="ECO:0000256" key="8">
    <source>
        <dbReference type="ARBA" id="ARBA00022777"/>
    </source>
</evidence>
<evidence type="ECO:0000256" key="3">
    <source>
        <dbReference type="ARBA" id="ARBA00012054"/>
    </source>
</evidence>
<comment type="pathway">
    <text evidence="1">Carbohydrate acid metabolism; D-gluconate degradation.</text>
</comment>
<dbReference type="InterPro" id="IPR042099">
    <property type="entry name" value="ANL_N_sf"/>
</dbReference>
<name>A0AAD8PZB6_9PEZI</name>
<dbReference type="CDD" id="cd02021">
    <property type="entry name" value="GntK"/>
    <property type="match status" value="1"/>
</dbReference>
<dbReference type="Gene3D" id="3.40.50.720">
    <property type="entry name" value="NAD(P)-binding Rossmann-like Domain"/>
    <property type="match status" value="1"/>
</dbReference>
<dbReference type="InterPro" id="IPR027417">
    <property type="entry name" value="P-loop_NTPase"/>
</dbReference>
<evidence type="ECO:0000259" key="14">
    <source>
        <dbReference type="PROSITE" id="PS50075"/>
    </source>
</evidence>
<organism evidence="15 16">
    <name type="scientific">Colletotrichum navitas</name>
    <dbReference type="NCBI Taxonomy" id="681940"/>
    <lineage>
        <taxon>Eukaryota</taxon>
        <taxon>Fungi</taxon>
        <taxon>Dikarya</taxon>
        <taxon>Ascomycota</taxon>
        <taxon>Pezizomycotina</taxon>
        <taxon>Sordariomycetes</taxon>
        <taxon>Hypocreomycetidae</taxon>
        <taxon>Glomerellales</taxon>
        <taxon>Glomerellaceae</taxon>
        <taxon>Colletotrichum</taxon>
        <taxon>Colletotrichum graminicola species complex</taxon>
    </lineage>
</organism>
<comment type="caution">
    <text evidence="15">The sequence shown here is derived from an EMBL/GenBank/DDBJ whole genome shotgun (WGS) entry which is preliminary data.</text>
</comment>
<dbReference type="InterPro" id="IPR051414">
    <property type="entry name" value="Adenylate-forming_Reductase"/>
</dbReference>
<dbReference type="SMART" id="SM01294">
    <property type="entry name" value="PKS_PP_betabranch"/>
    <property type="match status" value="1"/>
</dbReference>
<keyword evidence="16" id="KW-1185">Reference proteome</keyword>
<dbReference type="SUPFAM" id="SSF52540">
    <property type="entry name" value="P-loop containing nucleoside triphosphate hydrolases"/>
    <property type="match status" value="1"/>
</dbReference>
<accession>A0AAD8PZB6</accession>
<evidence type="ECO:0000256" key="11">
    <source>
        <dbReference type="ARBA" id="ARBA00029835"/>
    </source>
</evidence>
<dbReference type="InterPro" id="IPR036736">
    <property type="entry name" value="ACP-like_sf"/>
</dbReference>
<dbReference type="PROSITE" id="PS00455">
    <property type="entry name" value="AMP_BINDING"/>
    <property type="match status" value="1"/>
</dbReference>
<dbReference type="InterPro" id="IPR036291">
    <property type="entry name" value="NAD(P)-bd_dom_sf"/>
</dbReference>
<keyword evidence="9" id="KW-0067">ATP-binding</keyword>
<dbReference type="Pfam" id="PF23562">
    <property type="entry name" value="AMP-binding_C_3"/>
    <property type="match status" value="1"/>
</dbReference>
<feature type="region of interest" description="Disordered" evidence="13">
    <location>
        <begin position="1"/>
        <end position="21"/>
    </location>
</feature>
<evidence type="ECO:0000256" key="6">
    <source>
        <dbReference type="ARBA" id="ARBA00022679"/>
    </source>
</evidence>
<dbReference type="InterPro" id="IPR000873">
    <property type="entry name" value="AMP-dep_synth/lig_dom"/>
</dbReference>
<dbReference type="EMBL" id="JAHLJV010000032">
    <property type="protein sequence ID" value="KAK1590335.1"/>
    <property type="molecule type" value="Genomic_DNA"/>
</dbReference>
<dbReference type="NCBIfam" id="TIGR01313">
    <property type="entry name" value="therm_gnt_kin"/>
    <property type="match status" value="1"/>
</dbReference>
<evidence type="ECO:0000256" key="2">
    <source>
        <dbReference type="ARBA" id="ARBA00008420"/>
    </source>
</evidence>
<proteinExistence type="inferred from homology"/>
<dbReference type="Pfam" id="PF07993">
    <property type="entry name" value="NAD_binding_4"/>
    <property type="match status" value="1"/>
</dbReference>
<dbReference type="PROSITE" id="PS50075">
    <property type="entry name" value="CARRIER"/>
    <property type="match status" value="1"/>
</dbReference>
<keyword evidence="4" id="KW-0596">Phosphopantetheine</keyword>
<gene>
    <name evidence="15" type="ORF">LY79DRAFT_670031</name>
</gene>
<reference evidence="15" key="1">
    <citation type="submission" date="2021-06" db="EMBL/GenBank/DDBJ databases">
        <title>Comparative genomics, transcriptomics and evolutionary studies reveal genomic signatures of adaptation to plant cell wall in hemibiotrophic fungi.</title>
        <authorList>
            <consortium name="DOE Joint Genome Institute"/>
            <person name="Baroncelli R."/>
            <person name="Diaz J.F."/>
            <person name="Benocci T."/>
            <person name="Peng M."/>
            <person name="Battaglia E."/>
            <person name="Haridas S."/>
            <person name="Andreopoulos W."/>
            <person name="Labutti K."/>
            <person name="Pangilinan J."/>
            <person name="Floch G.L."/>
            <person name="Makela M.R."/>
            <person name="Henrissat B."/>
            <person name="Grigoriev I.V."/>
            <person name="Crouch J.A."/>
            <person name="De Vries R.P."/>
            <person name="Sukno S.A."/>
            <person name="Thon M.R."/>
        </authorList>
    </citation>
    <scope>NUCLEOTIDE SEQUENCE</scope>
    <source>
        <strain evidence="15">CBS 125086</strain>
    </source>
</reference>
<dbReference type="Gene3D" id="3.40.50.12780">
    <property type="entry name" value="N-terminal domain of ligase-like"/>
    <property type="match status" value="1"/>
</dbReference>
<dbReference type="InterPro" id="IPR020845">
    <property type="entry name" value="AMP-binding_CS"/>
</dbReference>
<keyword evidence="10" id="KW-0521">NADP</keyword>
<evidence type="ECO:0000256" key="4">
    <source>
        <dbReference type="ARBA" id="ARBA00022450"/>
    </source>
</evidence>
<dbReference type="PANTHER" id="PTHR43439:SF2">
    <property type="entry name" value="ENZYME, PUTATIVE (JCVI)-RELATED"/>
    <property type="match status" value="1"/>
</dbReference>
<dbReference type="PROSITE" id="PS00012">
    <property type="entry name" value="PHOSPHOPANTETHEINE"/>
    <property type="match status" value="1"/>
</dbReference>
<dbReference type="SUPFAM" id="SSF51735">
    <property type="entry name" value="NAD(P)-binding Rossmann-fold domains"/>
    <property type="match status" value="1"/>
</dbReference>
<evidence type="ECO:0000256" key="10">
    <source>
        <dbReference type="ARBA" id="ARBA00022857"/>
    </source>
</evidence>
<dbReference type="GO" id="GO:0005524">
    <property type="term" value="F:ATP binding"/>
    <property type="evidence" value="ECO:0007669"/>
    <property type="project" value="UniProtKB-KW"/>
</dbReference>
<dbReference type="SMART" id="SM00823">
    <property type="entry name" value="PKS_PP"/>
    <property type="match status" value="1"/>
</dbReference>
<dbReference type="Pfam" id="PF00550">
    <property type="entry name" value="PP-binding"/>
    <property type="match status" value="1"/>
</dbReference>
<evidence type="ECO:0000256" key="13">
    <source>
        <dbReference type="SAM" id="MobiDB-lite"/>
    </source>
</evidence>
<dbReference type="SUPFAM" id="SSF47336">
    <property type="entry name" value="ACP-like"/>
    <property type="match status" value="1"/>
</dbReference>
<dbReference type="Pfam" id="PF00501">
    <property type="entry name" value="AMP-binding"/>
    <property type="match status" value="1"/>
</dbReference>
<dbReference type="GO" id="GO:0031177">
    <property type="term" value="F:phosphopantetheine binding"/>
    <property type="evidence" value="ECO:0007669"/>
    <property type="project" value="InterPro"/>
</dbReference>
<feature type="domain" description="Carrier" evidence="14">
    <location>
        <begin position="567"/>
        <end position="646"/>
    </location>
</feature>
<dbReference type="PANTHER" id="PTHR43439">
    <property type="entry name" value="PHENYLACETATE-COENZYME A LIGASE"/>
    <property type="match status" value="1"/>
</dbReference>
<dbReference type="EC" id="2.7.1.12" evidence="3"/>
<evidence type="ECO:0000256" key="12">
    <source>
        <dbReference type="ARBA" id="ARBA00048090"/>
    </source>
</evidence>
<evidence type="ECO:0000313" key="15">
    <source>
        <dbReference type="EMBL" id="KAK1590335.1"/>
    </source>
</evidence>
<keyword evidence="8" id="KW-0418">Kinase</keyword>
<dbReference type="Gene3D" id="1.10.1200.10">
    <property type="entry name" value="ACP-like"/>
    <property type="match status" value="1"/>
</dbReference>